<evidence type="ECO:0008006" key="2">
    <source>
        <dbReference type="Google" id="ProtNLM"/>
    </source>
</evidence>
<name>X1IWD4_9ZZZZ</name>
<dbReference type="AlphaFoldDB" id="X1IWD4"/>
<gene>
    <name evidence="1" type="ORF">S03H2_58059</name>
</gene>
<organism evidence="1">
    <name type="scientific">marine sediment metagenome</name>
    <dbReference type="NCBI Taxonomy" id="412755"/>
    <lineage>
        <taxon>unclassified sequences</taxon>
        <taxon>metagenomes</taxon>
        <taxon>ecological metagenomes</taxon>
    </lineage>
</organism>
<dbReference type="SUPFAM" id="SSF46785">
    <property type="entry name" value="Winged helix' DNA-binding domain"/>
    <property type="match status" value="1"/>
</dbReference>
<reference evidence="1" key="1">
    <citation type="journal article" date="2014" name="Front. Microbiol.">
        <title>High frequency of phylogenetically diverse reductive dehalogenase-homologous genes in deep subseafloor sedimentary metagenomes.</title>
        <authorList>
            <person name="Kawai M."/>
            <person name="Futagami T."/>
            <person name="Toyoda A."/>
            <person name="Takaki Y."/>
            <person name="Nishi S."/>
            <person name="Hori S."/>
            <person name="Arai W."/>
            <person name="Tsubouchi T."/>
            <person name="Morono Y."/>
            <person name="Uchiyama I."/>
            <person name="Ito T."/>
            <person name="Fujiyama A."/>
            <person name="Inagaki F."/>
            <person name="Takami H."/>
        </authorList>
    </citation>
    <scope>NUCLEOTIDE SEQUENCE</scope>
    <source>
        <strain evidence="1">Expedition CK06-06</strain>
    </source>
</reference>
<accession>X1IWD4</accession>
<protein>
    <recommendedName>
        <fullName evidence="2">LexA repressor DNA-binding domain-containing protein</fullName>
    </recommendedName>
</protein>
<comment type="caution">
    <text evidence="1">The sequence shown here is derived from an EMBL/GenBank/DDBJ whole genome shotgun (WGS) entry which is preliminary data.</text>
</comment>
<sequence>MAKPSIPRKIAENELLKIIKENQPISIYNLRKLTGYLSYSGIHQYIDELERKDKIKTELKIGENNRTERIIMVKEKENEK</sequence>
<proteinExistence type="predicted"/>
<dbReference type="InterPro" id="IPR036390">
    <property type="entry name" value="WH_DNA-bd_sf"/>
</dbReference>
<dbReference type="EMBL" id="BARU01037236">
    <property type="protein sequence ID" value="GAH86012.1"/>
    <property type="molecule type" value="Genomic_DNA"/>
</dbReference>
<evidence type="ECO:0000313" key="1">
    <source>
        <dbReference type="EMBL" id="GAH86012.1"/>
    </source>
</evidence>